<accession>A1ZXX3</accession>
<dbReference type="SUPFAM" id="SSF158682">
    <property type="entry name" value="TerB-like"/>
    <property type="match status" value="1"/>
</dbReference>
<name>A1ZXX3_MICM2</name>
<dbReference type="OrthoDB" id="961681at2"/>
<sequence length="131" mass="15144">MQELTLEERDIYRAIGELAYVIATVDNVLSKSEKVVFTEAVKEDLGRNSWLALDRFEQLENEQIDHNLDATYNRVLFVIRKNKDVLTEDHIEKFISVLEKVAGVSGVSEEELAIINQFQVDVKRIYKQNNS</sequence>
<dbReference type="InterPro" id="IPR029024">
    <property type="entry name" value="TerB-like"/>
</dbReference>
<comment type="caution">
    <text evidence="1">The sequence shown here is derived from an EMBL/GenBank/DDBJ whole genome shotgun (WGS) entry which is preliminary data.</text>
</comment>
<proteinExistence type="predicted"/>
<dbReference type="EMBL" id="AAWS01000061">
    <property type="protein sequence ID" value="EAY24802.1"/>
    <property type="molecule type" value="Genomic_DNA"/>
</dbReference>
<protein>
    <recommendedName>
        <fullName evidence="3">Co-chaperone DjlA N-terminal domain-containing protein</fullName>
    </recommendedName>
</protein>
<dbReference type="AlphaFoldDB" id="A1ZXX3"/>
<evidence type="ECO:0000313" key="1">
    <source>
        <dbReference type="EMBL" id="EAY24802.1"/>
    </source>
</evidence>
<organism evidence="1 2">
    <name type="scientific">Microscilla marina ATCC 23134</name>
    <dbReference type="NCBI Taxonomy" id="313606"/>
    <lineage>
        <taxon>Bacteria</taxon>
        <taxon>Pseudomonadati</taxon>
        <taxon>Bacteroidota</taxon>
        <taxon>Cytophagia</taxon>
        <taxon>Cytophagales</taxon>
        <taxon>Microscillaceae</taxon>
        <taxon>Microscilla</taxon>
    </lineage>
</organism>
<reference evidence="1 2" key="1">
    <citation type="submission" date="2007-01" db="EMBL/GenBank/DDBJ databases">
        <authorList>
            <person name="Haygood M."/>
            <person name="Podell S."/>
            <person name="Anderson C."/>
            <person name="Hopkinson B."/>
            <person name="Roe K."/>
            <person name="Barbeau K."/>
            <person name="Gaasterland T."/>
            <person name="Ferriera S."/>
            <person name="Johnson J."/>
            <person name="Kravitz S."/>
            <person name="Beeson K."/>
            <person name="Sutton G."/>
            <person name="Rogers Y.-H."/>
            <person name="Friedman R."/>
            <person name="Frazier M."/>
            <person name="Venter J.C."/>
        </authorList>
    </citation>
    <scope>NUCLEOTIDE SEQUENCE [LARGE SCALE GENOMIC DNA]</scope>
    <source>
        <strain evidence="1 2">ATCC 23134</strain>
    </source>
</reference>
<evidence type="ECO:0008006" key="3">
    <source>
        <dbReference type="Google" id="ProtNLM"/>
    </source>
</evidence>
<dbReference type="RefSeq" id="WP_002704174.1">
    <property type="nucleotide sequence ID" value="NZ_AAWS01000061.1"/>
</dbReference>
<keyword evidence="2" id="KW-1185">Reference proteome</keyword>
<dbReference type="Proteomes" id="UP000004095">
    <property type="component" value="Unassembled WGS sequence"/>
</dbReference>
<evidence type="ECO:0000313" key="2">
    <source>
        <dbReference type="Proteomes" id="UP000004095"/>
    </source>
</evidence>
<gene>
    <name evidence="1" type="ORF">M23134_04585</name>
</gene>